<dbReference type="InterPro" id="IPR055259">
    <property type="entry name" value="YkvP/CgeB_Glyco_trans-like"/>
</dbReference>
<reference evidence="3" key="1">
    <citation type="submission" date="2016-10" db="EMBL/GenBank/DDBJ databases">
        <authorList>
            <person name="Varghese N."/>
            <person name="Submissions S."/>
        </authorList>
    </citation>
    <scope>NUCLEOTIDE SEQUENCE [LARGE SCALE GENOMIC DNA]</scope>
    <source>
        <strain evidence="3">S1b</strain>
    </source>
</reference>
<dbReference type="EMBL" id="FOGW01000011">
    <property type="protein sequence ID" value="SER83855.1"/>
    <property type="molecule type" value="Genomic_DNA"/>
</dbReference>
<proteinExistence type="predicted"/>
<dbReference type="AlphaFoldDB" id="A0A1H9SGW8"/>
<gene>
    <name evidence="2" type="ORF">SAMN02910429_01242</name>
</gene>
<evidence type="ECO:0000313" key="3">
    <source>
        <dbReference type="Proteomes" id="UP000182471"/>
    </source>
</evidence>
<protein>
    <submittedName>
        <fullName evidence="2">Spore maturation protein CgeB</fullName>
    </submittedName>
</protein>
<feature type="domain" description="Spore protein YkvP/CgeB glycosyl transferase-like" evidence="1">
    <location>
        <begin position="277"/>
        <end position="383"/>
    </location>
</feature>
<organism evidence="2 3">
    <name type="scientific">Lachnobacterium bovis</name>
    <dbReference type="NCBI Taxonomy" id="140626"/>
    <lineage>
        <taxon>Bacteria</taxon>
        <taxon>Bacillati</taxon>
        <taxon>Bacillota</taxon>
        <taxon>Clostridia</taxon>
        <taxon>Lachnospirales</taxon>
        <taxon>Lachnospiraceae</taxon>
        <taxon>Lachnobacterium</taxon>
    </lineage>
</organism>
<keyword evidence="3" id="KW-1185">Reference proteome</keyword>
<name>A0A1H9SGW8_9FIRM</name>
<accession>A0A1H9SGW8</accession>
<dbReference type="RefSeq" id="WP_074730599.1">
    <property type="nucleotide sequence ID" value="NZ_FOGW01000011.1"/>
</dbReference>
<evidence type="ECO:0000313" key="2">
    <source>
        <dbReference type="EMBL" id="SER83855.1"/>
    </source>
</evidence>
<sequence length="388" mass="46102">MKMLFYRYGSICEDDIIKTFEEFGIEIIEYDREVYDKRFPVEREVLEIAELLDGNNILFVFSINFFPYLSEIAKIYKIRYVTWVVDSPVLELYTKEIKNDNNRIFIFDRQLKEEIAKYNEKCVFHLPLGARVEEKEKIFEEKRKFKHEISFVGSLYTEKNPISLYEKNIPDFYRGYLAGISDMQEWCYGTYMIDQIVDDDFVLKIKKYMNEFEDVNKYEYLTDRIIFTQYYMGAAVTAKERVDTFKMLSKKFNVDLYTLSDTSCLPKVNNCGQAKTKTQMPRIFYESKININTTSKAIRTGVPLRVFDILSCKGFVLSNYQTEVLELFPQGEALDVYVSLENLEEKIEYYMLHEKERNEIAENGYEFLKKNYSMAKQLTKMLAIAFDI</sequence>
<dbReference type="Pfam" id="PF13524">
    <property type="entry name" value="Glyco_trans_1_2"/>
    <property type="match status" value="1"/>
</dbReference>
<evidence type="ECO:0000259" key="1">
    <source>
        <dbReference type="Pfam" id="PF13524"/>
    </source>
</evidence>
<dbReference type="Proteomes" id="UP000182471">
    <property type="component" value="Unassembled WGS sequence"/>
</dbReference>